<evidence type="ECO:0000259" key="2">
    <source>
        <dbReference type="Pfam" id="PF00561"/>
    </source>
</evidence>
<organism evidence="3 4">
    <name type="scientific">Gaiella occulta</name>
    <dbReference type="NCBI Taxonomy" id="1002870"/>
    <lineage>
        <taxon>Bacteria</taxon>
        <taxon>Bacillati</taxon>
        <taxon>Actinomycetota</taxon>
        <taxon>Thermoleophilia</taxon>
        <taxon>Gaiellales</taxon>
        <taxon>Gaiellaceae</taxon>
        <taxon>Gaiella</taxon>
    </lineage>
</organism>
<keyword evidence="4" id="KW-1185">Reference proteome</keyword>
<dbReference type="InterPro" id="IPR051340">
    <property type="entry name" value="Haloalkane_dehalogenase"/>
</dbReference>
<dbReference type="EMBL" id="QQZY01000002">
    <property type="protein sequence ID" value="RDI75233.1"/>
    <property type="molecule type" value="Genomic_DNA"/>
</dbReference>
<dbReference type="GO" id="GO:0016746">
    <property type="term" value="F:acyltransferase activity"/>
    <property type="evidence" value="ECO:0007669"/>
    <property type="project" value="UniProtKB-KW"/>
</dbReference>
<name>A0A7M2Z0D2_9ACTN</name>
<reference evidence="3 4" key="1">
    <citation type="submission" date="2018-07" db="EMBL/GenBank/DDBJ databases">
        <title>High-quality-draft genome sequence of Gaiella occulta.</title>
        <authorList>
            <person name="Severino R."/>
            <person name="Froufe H.J.C."/>
            <person name="Rainey F.A."/>
            <person name="Barroso C."/>
            <person name="Albuquerque L."/>
            <person name="Lobo-Da-Cunha A."/>
            <person name="Da Costa M.S."/>
            <person name="Egas C."/>
        </authorList>
    </citation>
    <scope>NUCLEOTIDE SEQUENCE [LARGE SCALE GENOMIC DNA]</scope>
    <source>
        <strain evidence="3 4">F2-233</strain>
    </source>
</reference>
<dbReference type="InterPro" id="IPR029058">
    <property type="entry name" value="AB_hydrolase_fold"/>
</dbReference>
<evidence type="ECO:0000256" key="1">
    <source>
        <dbReference type="ARBA" id="ARBA00022801"/>
    </source>
</evidence>
<proteinExistence type="predicted"/>
<keyword evidence="1 3" id="KW-0378">Hydrolase</keyword>
<dbReference type="AlphaFoldDB" id="A0A7M2Z0D2"/>
<dbReference type="PRINTS" id="PR00111">
    <property type="entry name" value="ABHYDROLASE"/>
</dbReference>
<accession>A0A7M2Z0D2</accession>
<reference evidence="4" key="2">
    <citation type="journal article" date="2019" name="MicrobiologyOpen">
        <title>High-quality draft genome sequence of Gaiella occulta isolated from a 150 meter deep mineral water borehole and comparison with the genome sequences of other deep-branching lineages of the phylum Actinobacteria.</title>
        <authorList>
            <person name="Severino R."/>
            <person name="Froufe H.J.C."/>
            <person name="Barroso C."/>
            <person name="Albuquerque L."/>
            <person name="Lobo-da-Cunha A."/>
            <person name="da Costa M.S."/>
            <person name="Egas C."/>
        </authorList>
    </citation>
    <scope>NUCLEOTIDE SEQUENCE [LARGE SCALE GENOMIC DNA]</scope>
    <source>
        <strain evidence="4">F2-233</strain>
    </source>
</reference>
<feature type="domain" description="AB hydrolase-1" evidence="2">
    <location>
        <begin position="43"/>
        <end position="278"/>
    </location>
</feature>
<dbReference type="RefSeq" id="WP_114795457.1">
    <property type="nucleotide sequence ID" value="NZ_QQZY01000002.1"/>
</dbReference>
<dbReference type="Proteomes" id="UP000254134">
    <property type="component" value="Unassembled WGS sequence"/>
</dbReference>
<dbReference type="NCBIfam" id="NF002043">
    <property type="entry name" value="PRK00870.1"/>
    <property type="match status" value="1"/>
</dbReference>
<evidence type="ECO:0000313" key="4">
    <source>
        <dbReference type="Proteomes" id="UP000254134"/>
    </source>
</evidence>
<dbReference type="PANTHER" id="PTHR42977:SF3">
    <property type="entry name" value="AB HYDROLASE-1 DOMAIN-CONTAINING PROTEIN"/>
    <property type="match status" value="1"/>
</dbReference>
<protein>
    <submittedName>
        <fullName evidence="3">Putative hydrolase or acyltransferase (Alpha/beta hydrolase superfamily)</fullName>
    </submittedName>
</protein>
<keyword evidence="3" id="KW-0808">Transferase</keyword>
<sequence>MGVDAYRTPDERFRELPGWPYEPRYVDQDGLRMHYVDEGEGAPIVLLHGEPTWGFLYRKMIPRLAEVGRVIVPDYFGFGRSDKPVEHAWYSYDRHVAAVGRLLCEQLDLRDATVVVQDWGGPIGLRLAVEQPERIERLVIMNTGIGARAPGEEWLRFQAFMERVGTDIVPGRLIRISCATELADEVVAGYDAPFPTPESKIGVVMFPRLVATGADHPSAPAMIAVREALRRWERPALVLFGDSDPIFTPHHAELMAELIPGAGPPQTVQGAAHFLQEDRGEEIAGRIASWLGTVGG</sequence>
<gene>
    <name evidence="3" type="ORF">Gocc_1031</name>
</gene>
<dbReference type="InterPro" id="IPR000073">
    <property type="entry name" value="AB_hydrolase_1"/>
</dbReference>
<dbReference type="SUPFAM" id="SSF53474">
    <property type="entry name" value="alpha/beta-Hydrolases"/>
    <property type="match status" value="1"/>
</dbReference>
<dbReference type="InterPro" id="IPR000639">
    <property type="entry name" value="Epox_hydrolase-like"/>
</dbReference>
<dbReference type="OrthoDB" id="5431692at2"/>
<dbReference type="Gene3D" id="3.40.50.1820">
    <property type="entry name" value="alpha/beta hydrolase"/>
    <property type="match status" value="1"/>
</dbReference>
<dbReference type="PRINTS" id="PR00412">
    <property type="entry name" value="EPOXHYDRLASE"/>
</dbReference>
<comment type="caution">
    <text evidence="3">The sequence shown here is derived from an EMBL/GenBank/DDBJ whole genome shotgun (WGS) entry which is preliminary data.</text>
</comment>
<evidence type="ECO:0000313" key="3">
    <source>
        <dbReference type="EMBL" id="RDI75233.1"/>
    </source>
</evidence>
<dbReference type="Pfam" id="PF00561">
    <property type="entry name" value="Abhydrolase_1"/>
    <property type="match status" value="1"/>
</dbReference>
<keyword evidence="3" id="KW-0012">Acyltransferase</keyword>
<dbReference type="GO" id="GO:0004301">
    <property type="term" value="F:epoxide hydrolase activity"/>
    <property type="evidence" value="ECO:0007669"/>
    <property type="project" value="TreeGrafter"/>
</dbReference>
<dbReference type="PANTHER" id="PTHR42977">
    <property type="entry name" value="HYDROLASE-RELATED"/>
    <property type="match status" value="1"/>
</dbReference>